<evidence type="ECO:0000313" key="6">
    <source>
        <dbReference type="EMBL" id="KOY51406.1"/>
    </source>
</evidence>
<dbReference type="PATRIC" id="fig|1300348.6.peg.966"/>
<evidence type="ECO:0000256" key="1">
    <source>
        <dbReference type="ARBA" id="ARBA00001613"/>
    </source>
</evidence>
<dbReference type="EC" id="3.1.1.23" evidence="3"/>
<dbReference type="InterPro" id="IPR000073">
    <property type="entry name" value="AB_hydrolase_1"/>
</dbReference>
<dbReference type="EMBL" id="FNUE01000001">
    <property type="protein sequence ID" value="SEE12080.1"/>
    <property type="molecule type" value="Genomic_DNA"/>
</dbReference>
<protein>
    <recommendedName>
        <fullName evidence="4">Monoacylglycerol lipase</fullName>
        <ecNumber evidence="3">3.1.1.23</ecNumber>
    </recommendedName>
</protein>
<keyword evidence="9" id="KW-1185">Reference proteome</keyword>
<evidence type="ECO:0000313" key="9">
    <source>
        <dbReference type="Proteomes" id="UP000183071"/>
    </source>
</evidence>
<evidence type="ECO:0000313" key="7">
    <source>
        <dbReference type="EMBL" id="SEE12080.1"/>
    </source>
</evidence>
<keyword evidence="6" id="KW-0378">Hydrolase</keyword>
<dbReference type="InterPro" id="IPR022742">
    <property type="entry name" value="Hydrolase_4"/>
</dbReference>
<comment type="catalytic activity">
    <reaction evidence="1">
        <text>Hydrolyzes glycerol monoesters of long-chain fatty acids.</text>
        <dbReference type="EC" id="3.1.1.23"/>
    </reaction>
</comment>
<name>A0A0M9CFL4_9FLAO</name>
<reference evidence="6 8" key="1">
    <citation type="submission" date="2015-07" db="EMBL/GenBank/DDBJ databases">
        <title>Genome of Polaribacter dokdonenesis DSW-5, isolated from seawater off Dokdo in Korea.</title>
        <authorList>
            <person name="Yoon K."/>
            <person name="Song J.Y."/>
            <person name="Kim J.F."/>
        </authorList>
    </citation>
    <scope>NUCLEOTIDE SEQUENCE [LARGE SCALE GENOMIC DNA]</scope>
    <source>
        <strain evidence="6 8">DSW-5</strain>
    </source>
</reference>
<dbReference type="SUPFAM" id="SSF53474">
    <property type="entry name" value="alpha/beta-Hydrolases"/>
    <property type="match status" value="1"/>
</dbReference>
<dbReference type="InterPro" id="IPR029058">
    <property type="entry name" value="AB_hydrolase_fold"/>
</dbReference>
<organism evidence="6 8">
    <name type="scientific">Polaribacter dokdonensis DSW-5</name>
    <dbReference type="NCBI Taxonomy" id="1300348"/>
    <lineage>
        <taxon>Bacteria</taxon>
        <taxon>Pseudomonadati</taxon>
        <taxon>Bacteroidota</taxon>
        <taxon>Flavobacteriia</taxon>
        <taxon>Flavobacteriales</taxon>
        <taxon>Flavobacteriaceae</taxon>
    </lineage>
</organism>
<dbReference type="Gene3D" id="3.40.50.1820">
    <property type="entry name" value="alpha/beta hydrolase"/>
    <property type="match status" value="1"/>
</dbReference>
<evidence type="ECO:0000259" key="5">
    <source>
        <dbReference type="Pfam" id="PF12146"/>
    </source>
</evidence>
<dbReference type="InterPro" id="IPR051044">
    <property type="entry name" value="MAG_DAG_Lipase"/>
</dbReference>
<evidence type="ECO:0000256" key="3">
    <source>
        <dbReference type="ARBA" id="ARBA00013254"/>
    </source>
</evidence>
<comment type="caution">
    <text evidence="6">The sequence shown here is derived from an EMBL/GenBank/DDBJ whole genome shotgun (WGS) entry which is preliminary data.</text>
</comment>
<feature type="domain" description="Serine aminopeptidase S33" evidence="5">
    <location>
        <begin position="25"/>
        <end position="255"/>
    </location>
</feature>
<dbReference type="EMBL" id="LGBR01000001">
    <property type="protein sequence ID" value="KOY51406.1"/>
    <property type="molecule type" value="Genomic_DNA"/>
</dbReference>
<dbReference type="RefSeq" id="WP_053973593.1">
    <property type="nucleotide sequence ID" value="NZ_FNUE01000001.1"/>
</dbReference>
<evidence type="ECO:0000256" key="2">
    <source>
        <dbReference type="ARBA" id="ARBA00008645"/>
    </source>
</evidence>
<dbReference type="PRINTS" id="PR00111">
    <property type="entry name" value="ABHYDROLASE"/>
</dbReference>
<gene>
    <name evidence="6" type="ORF">I602_966</name>
    <name evidence="7" type="ORF">SAMN05444353_0809</name>
</gene>
<dbReference type="FunFam" id="3.40.50.1820:FF:000117">
    <property type="entry name" value="Monoglyceride lipase, putative"/>
    <property type="match status" value="1"/>
</dbReference>
<sequence length="273" mass="30572">MINTEFNFTIYDTNFYGQYWQGATTKAVVVLAHGMGEHSNRYTHVAQKLTDNGFAVVAFDHFGHGKTGGKRGHNPNFEAVLESITKVIEKAKSVFPKKPIFLYGHSMGGNTIVNYVLRKTHDLKGAIATSPFLKLAFDPPAVKLFVGKLLQNIVPSLTMGNELDVNAISRDEKEVKSYIQDPLVHSKISPNYSIKFIETGEWAIENAHKLTIPMLLVHGTEDSIIDYRGTEAFANNSKSAKLKLYEGGYHELHNDLCQEEMLQDVVDWLNSQL</sequence>
<evidence type="ECO:0000256" key="4">
    <source>
        <dbReference type="ARBA" id="ARBA00071261"/>
    </source>
</evidence>
<comment type="similarity">
    <text evidence="2">Belongs to the AB hydrolase superfamily.</text>
</comment>
<dbReference type="Proteomes" id="UP000037716">
    <property type="component" value="Unassembled WGS sequence"/>
</dbReference>
<reference evidence="7 9" key="2">
    <citation type="submission" date="2016-10" db="EMBL/GenBank/DDBJ databases">
        <authorList>
            <person name="Varghese N."/>
            <person name="Submissions S."/>
        </authorList>
    </citation>
    <scope>NUCLEOTIDE SEQUENCE [LARGE SCALE GENOMIC DNA]</scope>
    <source>
        <strain evidence="7 9">DSW-5</strain>
    </source>
</reference>
<dbReference type="PANTHER" id="PTHR11614">
    <property type="entry name" value="PHOSPHOLIPASE-RELATED"/>
    <property type="match status" value="1"/>
</dbReference>
<dbReference type="STRING" id="1300348.I602_966"/>
<accession>A0A0M9CFL4</accession>
<dbReference type="OrthoDB" id="9780932at2"/>
<evidence type="ECO:0000313" key="8">
    <source>
        <dbReference type="Proteomes" id="UP000037716"/>
    </source>
</evidence>
<dbReference type="AlphaFoldDB" id="A0A0M9CFL4"/>
<dbReference type="Pfam" id="PF12146">
    <property type="entry name" value="Hydrolase_4"/>
    <property type="match status" value="1"/>
</dbReference>
<dbReference type="GO" id="GO:0047372">
    <property type="term" value="F:monoacylglycerol lipase activity"/>
    <property type="evidence" value="ECO:0007669"/>
    <property type="project" value="UniProtKB-EC"/>
</dbReference>
<dbReference type="Proteomes" id="UP000183071">
    <property type="component" value="Unassembled WGS sequence"/>
</dbReference>
<proteinExistence type="inferred from homology"/>